<keyword evidence="4 6" id="KW-0479">Metal-binding</keyword>
<feature type="binding site" evidence="6">
    <location>
        <position position="266"/>
    </location>
    <ligand>
        <name>a divalent metal cation</name>
        <dbReference type="ChEBI" id="CHEBI:60240"/>
        <label>1</label>
    </ligand>
</feature>
<evidence type="ECO:0000256" key="4">
    <source>
        <dbReference type="ARBA" id="ARBA00022723"/>
    </source>
</evidence>
<organism evidence="10 11">
    <name type="scientific">Aerophototrophica crusticola</name>
    <dbReference type="NCBI Taxonomy" id="1709002"/>
    <lineage>
        <taxon>Bacteria</taxon>
        <taxon>Pseudomonadati</taxon>
        <taxon>Pseudomonadota</taxon>
        <taxon>Alphaproteobacteria</taxon>
        <taxon>Rhodospirillales</taxon>
        <taxon>Rhodospirillaceae</taxon>
        <taxon>Aerophototrophica</taxon>
    </lineage>
</organism>
<evidence type="ECO:0000256" key="1">
    <source>
        <dbReference type="ARBA" id="ARBA00002521"/>
    </source>
</evidence>
<feature type="binding site" evidence="6">
    <location>
        <position position="111"/>
    </location>
    <ligand>
        <name>substrate</name>
    </ligand>
</feature>
<feature type="binding site" evidence="6">
    <location>
        <position position="139"/>
    </location>
    <ligand>
        <name>a divalent metal cation</name>
        <dbReference type="ChEBI" id="CHEBI:60240"/>
        <label>2</label>
        <note>catalytic</note>
    </ligand>
</feature>
<dbReference type="PANTHER" id="PTHR43330:SF27">
    <property type="entry name" value="METHIONINE AMINOPEPTIDASE"/>
    <property type="match status" value="1"/>
</dbReference>
<keyword evidence="11" id="KW-1185">Reference proteome</keyword>
<comment type="function">
    <text evidence="1 6">Removes the N-terminal methionine from nascent proteins. The N-terminal methionine is often cleaved when the second residue in the primary sequence is small and uncharged (Met-Ala-, Cys, Gly, Pro, Ser, Thr, or Val). Requires deformylation of the N(alpha)-formylated initiator methionine before it can be hydrolyzed.</text>
</comment>
<comment type="similarity">
    <text evidence="6">Belongs to the peptidase M24A family. Methionine aminopeptidase type 1 subfamily.</text>
</comment>
<proteinExistence type="inferred from homology"/>
<dbReference type="Proteomes" id="UP000501891">
    <property type="component" value="Chromosome"/>
</dbReference>
<dbReference type="GO" id="GO:0004239">
    <property type="term" value="F:initiator methionyl aminopeptidase activity"/>
    <property type="evidence" value="ECO:0007669"/>
    <property type="project" value="UniProtKB-UniRule"/>
</dbReference>
<dbReference type="GO" id="GO:0070006">
    <property type="term" value="F:metalloaminopeptidase activity"/>
    <property type="evidence" value="ECO:0007669"/>
    <property type="project" value="UniProtKB-UniRule"/>
</dbReference>
<dbReference type="NCBIfam" id="TIGR00500">
    <property type="entry name" value="met_pdase_I"/>
    <property type="match status" value="1"/>
</dbReference>
<dbReference type="EC" id="3.4.11.18" evidence="6 7"/>
<dbReference type="PANTHER" id="PTHR43330">
    <property type="entry name" value="METHIONINE AMINOPEPTIDASE"/>
    <property type="match status" value="1"/>
</dbReference>
<gene>
    <name evidence="6 10" type="primary">map</name>
    <name evidence="10" type="ORF">HHL28_17760</name>
</gene>
<name>A0A858RAE7_9PROT</name>
<evidence type="ECO:0000256" key="7">
    <source>
        <dbReference type="RuleBase" id="RU003653"/>
    </source>
</evidence>
<feature type="compositionally biased region" description="Polar residues" evidence="8">
    <location>
        <begin position="1"/>
        <end position="15"/>
    </location>
</feature>
<feature type="binding site" evidence="6">
    <location>
        <position position="235"/>
    </location>
    <ligand>
        <name>a divalent metal cation</name>
        <dbReference type="ChEBI" id="CHEBI:60240"/>
        <label>2</label>
        <note>catalytic</note>
    </ligand>
</feature>
<evidence type="ECO:0000259" key="9">
    <source>
        <dbReference type="Pfam" id="PF00557"/>
    </source>
</evidence>
<dbReference type="GO" id="GO:0006508">
    <property type="term" value="P:proteolysis"/>
    <property type="evidence" value="ECO:0007669"/>
    <property type="project" value="UniProtKB-KW"/>
</dbReference>
<evidence type="ECO:0000256" key="6">
    <source>
        <dbReference type="HAMAP-Rule" id="MF_01974"/>
    </source>
</evidence>
<dbReference type="InterPro" id="IPR036005">
    <property type="entry name" value="Creatinase/aminopeptidase-like"/>
</dbReference>
<feature type="binding site" evidence="6">
    <location>
        <position position="128"/>
    </location>
    <ligand>
        <name>a divalent metal cation</name>
        <dbReference type="ChEBI" id="CHEBI:60240"/>
        <label>1</label>
    </ligand>
</feature>
<evidence type="ECO:0000256" key="2">
    <source>
        <dbReference type="ARBA" id="ARBA00022438"/>
    </source>
</evidence>
<comment type="catalytic activity">
    <reaction evidence="6 7">
        <text>Release of N-terminal amino acids, preferentially methionine, from peptides and arylamides.</text>
        <dbReference type="EC" id="3.4.11.18"/>
    </reaction>
</comment>
<evidence type="ECO:0000256" key="5">
    <source>
        <dbReference type="ARBA" id="ARBA00022801"/>
    </source>
</evidence>
<reference evidence="10" key="1">
    <citation type="submission" date="2020-04" db="EMBL/GenBank/DDBJ databases">
        <title>A desert anoxygenic phototrophic bacterium fixes CO2 using RubisCO under aerobic conditions.</title>
        <authorList>
            <person name="Tang K."/>
        </authorList>
    </citation>
    <scope>NUCLEOTIDE SEQUENCE [LARGE SCALE GENOMIC DNA]</scope>
    <source>
        <strain evidence="10">MIMtkB3</strain>
    </source>
</reference>
<feature type="binding site" evidence="6">
    <location>
        <position position="139"/>
    </location>
    <ligand>
        <name>a divalent metal cation</name>
        <dbReference type="ChEBI" id="CHEBI:60240"/>
        <label>1</label>
    </ligand>
</feature>
<dbReference type="EMBL" id="CP051775">
    <property type="protein sequence ID" value="QJE74659.1"/>
    <property type="molecule type" value="Genomic_DNA"/>
</dbReference>
<keyword evidence="3 6" id="KW-0645">Protease</keyword>
<keyword evidence="5 6" id="KW-0378">Hydrolase</keyword>
<comment type="cofactor">
    <cofactor evidence="6">
        <name>Co(2+)</name>
        <dbReference type="ChEBI" id="CHEBI:48828"/>
    </cofactor>
    <cofactor evidence="6">
        <name>Zn(2+)</name>
        <dbReference type="ChEBI" id="CHEBI:29105"/>
    </cofactor>
    <cofactor evidence="6">
        <name>Mn(2+)</name>
        <dbReference type="ChEBI" id="CHEBI:29035"/>
    </cofactor>
    <cofactor evidence="6">
        <name>Fe(2+)</name>
        <dbReference type="ChEBI" id="CHEBI:29033"/>
    </cofactor>
    <text evidence="6">Binds 2 divalent metal cations per subunit. Has a high-affinity and a low affinity metal-binding site. The true nature of the physiological cofactor is under debate. The enzyme is active with cobalt, zinc, manganese or divalent iron ions. Most likely, methionine aminopeptidases function as mononuclear Fe(2+)-metalloproteases under physiological conditions, and the catalytically relevant metal-binding site has been assigned to the histidine-containing high-affinity site.</text>
</comment>
<evidence type="ECO:0000313" key="11">
    <source>
        <dbReference type="Proteomes" id="UP000501891"/>
    </source>
</evidence>
<evidence type="ECO:0000256" key="8">
    <source>
        <dbReference type="SAM" id="MobiDB-lite"/>
    </source>
</evidence>
<dbReference type="PRINTS" id="PR00599">
    <property type="entry name" value="MAPEPTIDASE"/>
</dbReference>
<evidence type="ECO:0000313" key="10">
    <source>
        <dbReference type="EMBL" id="QJE74659.1"/>
    </source>
</evidence>
<dbReference type="GO" id="GO:0046872">
    <property type="term" value="F:metal ion binding"/>
    <property type="evidence" value="ECO:0007669"/>
    <property type="project" value="UniProtKB-UniRule"/>
</dbReference>
<dbReference type="Gene3D" id="3.90.230.10">
    <property type="entry name" value="Creatinase/methionine aminopeptidase superfamily"/>
    <property type="match status" value="1"/>
</dbReference>
<feature type="region of interest" description="Disordered" evidence="8">
    <location>
        <begin position="1"/>
        <end position="41"/>
    </location>
</feature>
<dbReference type="PROSITE" id="PS00680">
    <property type="entry name" value="MAP_1"/>
    <property type="match status" value="1"/>
</dbReference>
<dbReference type="Pfam" id="PF00557">
    <property type="entry name" value="Peptidase_M24"/>
    <property type="match status" value="1"/>
</dbReference>
<feature type="binding site" evidence="6">
    <location>
        <position position="202"/>
    </location>
    <ligand>
        <name>a divalent metal cation</name>
        <dbReference type="ChEBI" id="CHEBI:60240"/>
        <label>2</label>
        <note>catalytic</note>
    </ligand>
</feature>
<dbReference type="InterPro" id="IPR000994">
    <property type="entry name" value="Pept_M24"/>
</dbReference>
<evidence type="ECO:0000256" key="3">
    <source>
        <dbReference type="ARBA" id="ARBA00022670"/>
    </source>
</evidence>
<dbReference type="CDD" id="cd01086">
    <property type="entry name" value="MetAP1"/>
    <property type="match status" value="1"/>
</dbReference>
<keyword evidence="2 6" id="KW-0031">Aminopeptidase</keyword>
<dbReference type="KEGG" id="acru:HHL28_17760"/>
<dbReference type="InterPro" id="IPR002467">
    <property type="entry name" value="Pept_M24A_MAP1"/>
</dbReference>
<dbReference type="SUPFAM" id="SSF55920">
    <property type="entry name" value="Creatinase/aminopeptidase"/>
    <property type="match status" value="1"/>
</dbReference>
<feature type="domain" description="Peptidase M24" evidence="9">
    <location>
        <begin position="45"/>
        <end position="273"/>
    </location>
</feature>
<accession>A0A858RAE7</accession>
<feature type="binding site" evidence="6">
    <location>
        <position position="266"/>
    </location>
    <ligand>
        <name>a divalent metal cation</name>
        <dbReference type="ChEBI" id="CHEBI:60240"/>
        <label>2</label>
        <note>catalytic</note>
    </ligand>
</feature>
<protein>
    <recommendedName>
        <fullName evidence="6 7">Methionine aminopeptidase</fullName>
        <shortName evidence="6">MAP</shortName>
        <shortName evidence="6">MetAP</shortName>
        <ecNumber evidence="6 7">3.4.11.18</ecNumber>
    </recommendedName>
    <alternativeName>
        <fullName evidence="6">Peptidase M</fullName>
    </alternativeName>
</protein>
<comment type="subunit">
    <text evidence="6">Monomer.</text>
</comment>
<dbReference type="GO" id="GO:0005829">
    <property type="term" value="C:cytosol"/>
    <property type="evidence" value="ECO:0007669"/>
    <property type="project" value="TreeGrafter"/>
</dbReference>
<feature type="binding site" evidence="6">
    <location>
        <position position="209"/>
    </location>
    <ligand>
        <name>substrate</name>
    </ligand>
</feature>
<dbReference type="HAMAP" id="MF_01974">
    <property type="entry name" value="MetAP_1"/>
    <property type="match status" value="1"/>
</dbReference>
<dbReference type="AlphaFoldDB" id="A0A858RAE7"/>
<sequence length="298" mass="32294">MASWSTGPCPSWTSPPENPACLIESPPVDDDDNRPIKIHSPDDFEGMRRAGRLAAATLDYITQFVRPGVMTEELDTLIEQYMRDHGGIPATLGYKGYSKSSCISINHVVCHGIPGVKRLAEGDIANIDVTVILDGWYGDTSRMYIVGSGSVKAKKLVDVTYEAMMRGIAAVRPGATLGDIGHAIQTYAEANRFSVVRDFCGHGLGRVFHDAPSVLHYGQPGRGAVLKEGMFFTIEPMINAGRYEVKVLADGWTAVTRDKSLSAQFEHSIGVTKDGCEIFTLSPAGMNKPPYELAEKAA</sequence>
<dbReference type="InterPro" id="IPR001714">
    <property type="entry name" value="Pept_M24_MAP"/>
</dbReference>